<dbReference type="STRING" id="149040.A0A194XQU1"/>
<proteinExistence type="predicted"/>
<keyword evidence="3" id="KW-1185">Reference proteome</keyword>
<dbReference type="KEGG" id="psco:LY89DRAFT_574838"/>
<dbReference type="GO" id="GO:0043545">
    <property type="term" value="P:molybdopterin cofactor metabolic process"/>
    <property type="evidence" value="ECO:0007669"/>
    <property type="project" value="TreeGrafter"/>
</dbReference>
<evidence type="ECO:0000259" key="1">
    <source>
        <dbReference type="Pfam" id="PF00266"/>
    </source>
</evidence>
<evidence type="ECO:0000313" key="3">
    <source>
        <dbReference type="Proteomes" id="UP000070700"/>
    </source>
</evidence>
<dbReference type="AlphaFoldDB" id="A0A194XQU1"/>
<dbReference type="OrthoDB" id="10264306at2759"/>
<dbReference type="InterPro" id="IPR015424">
    <property type="entry name" value="PyrdxlP-dep_Trfase"/>
</dbReference>
<gene>
    <name evidence="2" type="ORF">LY89DRAFT_574838</name>
</gene>
<sequence>MAAPAAYNDQVDVFRDIEYPMMTGKTYLDHGGTTIYAKSLIEDFSAKMIANLYGNPHSASTPAALSGHMVDTIRLQALAFFKADPEHFDLIFTQNATASIKLVGEAFRDLGDGSSPGTFWYGYHKDAHTSIVGIRELTKGTSHCFLNDDDVEKWLNDPRAVGDVTNAGALPCLFAYPGQSNMTGRRLPLNWSKKLRHSTAPLHQNSYTLLDAAALATTAQIDLSDPESAPDFTALSFYKIFGFPDLGGLIIRKNSGHILSWRKYFGGGTVNGLTVIGKPTRQKKHDSLHDNLEDGTLPFHNILALGCAIDVHNRLYGSMKKVSQHTSYLAFRLYHGMTSLTHYNGQPLCVIYNDVPERSIYGNPETQGGTIAFNLVRSDGNYLGHSFVEGQANTHGIYLRSGGLCNSGGISSYLKIEPWQFMRAWSQGHRCGEPGLDNINGKPTGVVRVSL</sequence>
<evidence type="ECO:0000313" key="2">
    <source>
        <dbReference type="EMBL" id="KUJ22541.1"/>
    </source>
</evidence>
<dbReference type="SUPFAM" id="SSF53383">
    <property type="entry name" value="PLP-dependent transferases"/>
    <property type="match status" value="1"/>
</dbReference>
<reference evidence="2 3" key="1">
    <citation type="submission" date="2015-10" db="EMBL/GenBank/DDBJ databases">
        <title>Full genome of DAOMC 229536 Phialocephala scopiformis, a fungal endophyte of spruce producing the potent anti-insectan compound rugulosin.</title>
        <authorList>
            <consortium name="DOE Joint Genome Institute"/>
            <person name="Walker A.K."/>
            <person name="Frasz S.L."/>
            <person name="Seifert K.A."/>
            <person name="Miller J.D."/>
            <person name="Mondo S.J."/>
            <person name="Labutti K."/>
            <person name="Lipzen A."/>
            <person name="Dockter R."/>
            <person name="Kennedy M."/>
            <person name="Grigoriev I.V."/>
            <person name="Spatafora J.W."/>
        </authorList>
    </citation>
    <scope>NUCLEOTIDE SEQUENCE [LARGE SCALE GENOMIC DNA]</scope>
    <source>
        <strain evidence="2 3">CBS 120377</strain>
    </source>
</reference>
<organism evidence="2 3">
    <name type="scientific">Mollisia scopiformis</name>
    <name type="common">Conifer needle endophyte fungus</name>
    <name type="synonym">Phialocephala scopiformis</name>
    <dbReference type="NCBI Taxonomy" id="149040"/>
    <lineage>
        <taxon>Eukaryota</taxon>
        <taxon>Fungi</taxon>
        <taxon>Dikarya</taxon>
        <taxon>Ascomycota</taxon>
        <taxon>Pezizomycotina</taxon>
        <taxon>Leotiomycetes</taxon>
        <taxon>Helotiales</taxon>
        <taxon>Mollisiaceae</taxon>
        <taxon>Mollisia</taxon>
    </lineage>
</organism>
<feature type="non-terminal residue" evidence="2">
    <location>
        <position position="451"/>
    </location>
</feature>
<dbReference type="InterPro" id="IPR015421">
    <property type="entry name" value="PyrdxlP-dep_Trfase_major"/>
</dbReference>
<dbReference type="GeneID" id="28818491"/>
<dbReference type="Proteomes" id="UP000070700">
    <property type="component" value="Unassembled WGS sequence"/>
</dbReference>
<accession>A0A194XQU1</accession>
<dbReference type="PANTHER" id="PTHR14237">
    <property type="entry name" value="MOLYBDOPTERIN COFACTOR SULFURASE MOSC"/>
    <property type="match status" value="1"/>
</dbReference>
<dbReference type="RefSeq" id="XP_018076896.1">
    <property type="nucleotide sequence ID" value="XM_018208765.1"/>
</dbReference>
<dbReference type="Gene3D" id="3.40.640.10">
    <property type="entry name" value="Type I PLP-dependent aspartate aminotransferase-like (Major domain)"/>
    <property type="match status" value="1"/>
</dbReference>
<feature type="domain" description="Aminotransferase class V" evidence="1">
    <location>
        <begin position="26"/>
        <end position="344"/>
    </location>
</feature>
<protein>
    <submittedName>
        <fullName evidence="2">Putative molybdenum cofactor sulfurase</fullName>
    </submittedName>
</protein>
<dbReference type="Pfam" id="PF00266">
    <property type="entry name" value="Aminotran_5"/>
    <property type="match status" value="1"/>
</dbReference>
<dbReference type="EMBL" id="KQ947406">
    <property type="protein sequence ID" value="KUJ22541.1"/>
    <property type="molecule type" value="Genomic_DNA"/>
</dbReference>
<dbReference type="InterPro" id="IPR000192">
    <property type="entry name" value="Aminotrans_V_dom"/>
</dbReference>
<dbReference type="PANTHER" id="PTHR14237:SF80">
    <property type="entry name" value="MOLYBDENUM COFACTOR SULFURASE"/>
    <property type="match status" value="1"/>
</dbReference>
<dbReference type="GO" id="GO:0008265">
    <property type="term" value="F:molybdenum cofactor sulfurtransferase activity"/>
    <property type="evidence" value="ECO:0007669"/>
    <property type="project" value="TreeGrafter"/>
</dbReference>
<dbReference type="InParanoid" id="A0A194XQU1"/>
<name>A0A194XQU1_MOLSC</name>